<evidence type="ECO:0000256" key="1">
    <source>
        <dbReference type="ARBA" id="ARBA00004479"/>
    </source>
</evidence>
<dbReference type="SUPFAM" id="SSF57196">
    <property type="entry name" value="EGF/Laminin"/>
    <property type="match status" value="9"/>
</dbReference>
<evidence type="ECO:0000256" key="7">
    <source>
        <dbReference type="ARBA" id="ARBA00022729"/>
    </source>
</evidence>
<dbReference type="InterPro" id="IPR035976">
    <property type="entry name" value="Sushi/SCR/CCP_sf"/>
</dbReference>
<dbReference type="PROSITE" id="PS50825">
    <property type="entry name" value="HYR"/>
    <property type="match status" value="1"/>
</dbReference>
<feature type="domain" description="EGF-like" evidence="16">
    <location>
        <begin position="1772"/>
        <end position="1812"/>
    </location>
</feature>
<dbReference type="FunFam" id="2.10.25.10:FF:000010">
    <property type="entry name" value="Pro-epidermal growth factor"/>
    <property type="match status" value="3"/>
</dbReference>
<gene>
    <name evidence="20" type="primary">LOC115218584</name>
</gene>
<dbReference type="SMART" id="SM00032">
    <property type="entry name" value="CCP"/>
    <property type="match status" value="9"/>
</dbReference>
<dbReference type="GO" id="GO:0006897">
    <property type="term" value="P:endocytosis"/>
    <property type="evidence" value="ECO:0007669"/>
    <property type="project" value="UniProtKB-KW"/>
</dbReference>
<dbReference type="Pfam" id="PF12662">
    <property type="entry name" value="cEGF"/>
    <property type="match status" value="7"/>
</dbReference>
<feature type="disulfide bond" evidence="15">
    <location>
        <begin position="1743"/>
        <end position="1770"/>
    </location>
</feature>
<feature type="domain" description="Sushi" evidence="18">
    <location>
        <begin position="1497"/>
        <end position="1560"/>
    </location>
</feature>
<feature type="domain" description="Sushi" evidence="18">
    <location>
        <begin position="1165"/>
        <end position="1229"/>
    </location>
</feature>
<keyword evidence="7" id="KW-0732">Signal</keyword>
<dbReference type="GO" id="GO:0071944">
    <property type="term" value="C:cell periphery"/>
    <property type="evidence" value="ECO:0007669"/>
    <property type="project" value="UniProtKB-ARBA"/>
</dbReference>
<feature type="domain" description="EGF-like" evidence="16">
    <location>
        <begin position="593"/>
        <end position="633"/>
    </location>
</feature>
<keyword evidence="6" id="KW-0812">Transmembrane</keyword>
<dbReference type="FunFam" id="2.10.25.10:FF:000037">
    <property type="entry name" value="Signal peptide, CUB domain and EGF-like domain-containing 2"/>
    <property type="match status" value="1"/>
</dbReference>
<feature type="domain" description="EGF-like" evidence="16">
    <location>
        <begin position="1414"/>
        <end position="1454"/>
    </location>
</feature>
<dbReference type="PROSITE" id="PS50923">
    <property type="entry name" value="SUSHI"/>
    <property type="match status" value="8"/>
</dbReference>
<feature type="disulfide bond" evidence="15">
    <location>
        <begin position="1850"/>
        <end position="1877"/>
    </location>
</feature>
<evidence type="ECO:0000256" key="13">
    <source>
        <dbReference type="ARBA" id="ARBA00023180"/>
    </source>
</evidence>
<dbReference type="InterPro" id="IPR052080">
    <property type="entry name" value="vWF_C/EGF_Fibrillin"/>
</dbReference>
<dbReference type="SMART" id="SM00181">
    <property type="entry name" value="EGF"/>
    <property type="match status" value="32"/>
</dbReference>
<dbReference type="Pfam" id="PF07645">
    <property type="entry name" value="EGF_CA"/>
    <property type="match status" value="14"/>
</dbReference>
<dbReference type="InterPro" id="IPR026823">
    <property type="entry name" value="cEGF"/>
</dbReference>
<keyword evidence="4 14" id="KW-0245">EGF-like domain</keyword>
<evidence type="ECO:0000256" key="6">
    <source>
        <dbReference type="ARBA" id="ARBA00022692"/>
    </source>
</evidence>
<comment type="subcellular location">
    <subcellularLocation>
        <location evidence="1">Membrane</location>
        <topology evidence="1">Single-pass type I membrane protein</topology>
    </subcellularLocation>
    <subcellularLocation>
        <location evidence="2">Secreted</location>
    </subcellularLocation>
</comment>
<feature type="disulfide bond" evidence="15">
    <location>
        <begin position="1913"/>
        <end position="1940"/>
    </location>
</feature>
<sequence>MAALCTIHSYNDPVDVTKITSGLSYIDECVTLKNTPCPGRCINIPGSYRCNCSVAGYVDSRNPHSCNDFDECSINNGGCSDRCENIHGSYKCRCERKGYKLAADRHSCEDLNECERYRKACSGGKCFNTVGSYYCKCKKSFVLSEDKSQCIDINECESNNGGCSMGCVNLFGSFKCTCPKDAYTIAADGFSCLDVDECENNKGGCDEKCINTIGSFKCLCETFGKVLSEDGKTCQFCTKNTYFNSAKKSCTNCPKHSYIAEGSPHLSVDECICNKGFEGNPGKAVTCEDIDECSTSTNQSKACSYGCINTPGSAYCTCPNGFTLQENQRDCTDIDECASRNGDCQQICENVDGSYYCECHRPGFILSNEDNKTCLDIDECADGFGCEYDCVNTNGSAYCACAVGFELAPDMKNCTDVDECLLDNSTCGETCINLEGSYECICSSAGMKLSYDRFSCIDINECVEGFNPCEENCVNTIGSFYCECLTHGFELTSDGFNCSDVDECASELKNGCDQLCYNVPGSYDCDCNPGYWMDTSLDCIGCLRNTYRSKTDVICVQCPNSSHTDGPLKTSIKDCFCNEGYQGSPPDNIPCEDIDECENNYFACEHKCHNTPGSVHCSCPKGFQLTENKKNCTDINECLSSNGNCAQICINTIGSHHCECEPERYVLAENGFSCSDVNECAKENDGCSQICVNTVGSSYCACSHGFKLKPNTKNCTDINECEDNYICDDVCVNNNGSFECFCNKTGFILHSNRRSCIDINECFLNRSICHQACENTQGSYRCYCMTGYTLSEDGYTCQDVDECASNKTHGCSHICINIPGSYQCDCPSGYQVSSGTSCSKCPHDSYRSVNDTGCQRCPTDSFTADAGSTSVEDCFCASGFIRDRFGKEHCTDIHPCLQIGLNCSQYCKLSQDEPYCYCYSGFQLKSNSSSECVDIDECAENNGKCNQVCINTIGSHKCDCNEGFRMLYGDRYTCEETNECDFNNGNCSHQCVNDVGSFHCTCNEGYTLSTNGHSCLPSDGCESFEVPQHAVIKNHLCQRNRRLKFGQRCHINCLKGFNMEGPSMVVCLKTGSWSGHNITCRDINECEENNGKCSQICVNELGGYSCNCTAGYRLRKNGHTCSDMNECQEDNGRCDHQCVNTVGSYFCGCNQGFSLDTDKHSCTSDGCDQFQVPDNALVNNSRCTDIKGHIDVGTVCVISCQEGFVLAGYPTVSCFINGTWSRHSATCKDINECTKDNGRCAHQCINTEGSYLCECNQGYTLEIDGHSCSDIDQCQENNGNCEQNCHNMNGSYVCSCDAGFSLHPDNRSCSDINECHQNNQCEHLCFNTMGSYRCVCNSGFTLDMDKHSCVGYCDMFELPENTFVKNSGCPLNQKIKIGSKCQVQCHKGYRLSGSSTYKCLKNGFWSKNNVTCIDIDECEKKNGKCDHKCVNTLGSYFCKCNDGYSLHPKGHSCIDINECEKKNASCQHTCVNSKGSYFCKCKAGFTLNPDGYSCKAKFCDKFQVPENAIVKNQRCLKDPLMKLGSRCQVKCHKGFRLPVSSTFRCLKDGSWSKKNVSCEDINECEKNNKCDHQCINTPGSYFCKCDKGYTLDSKGHSCKAEYCETFHAPVNADVKYKACLKNQTLQIGTKCPIKCHKGFHLDGSSTLRCLKNGSWSRNNVTCEDIDECEKNNGKCEHQCVNTMGSYFCKCDPGYHLNPNGRTCSASVCNTLTAPDNNNNVTVKSVKCLTRAKLIAGTKCQLACPKGHEVKGPSFLECLGNGTWSKFKSTCQDINECETHNGQCSNICINEVGSYHCECPDGLNLTSDGHSCLASHCPSLVFPENGQLIPASCQYPNETGIKPGTVCKVKCLKGYTVNGTKSVKCLLNGSWSQKQATCAAKSCPKMSITPHATLEPTICQNSTVPVNTFCLTKCASGYQLVGDAINHCLPSSTWAKESAKCVPLTIVNGIQCPANIQQVLPKRKSYIAIAMPHIENAVDWTVEETWADFKRSTVLFQAGKTVLHLNVKSKSGDIVKCNLTIEAIDQEPPVYRSCPKIVQTVAWGKHPKVFWEIPLFLDNVAVVKIKSNKVPEESEMDYGMNQVIYTGRDSENNFARCIFMVDVKHGRCPELVKPQNGYLRCSYTDDDAQRCTAGCNSYFRFPNNHTKFVFRCPPDSDKWDIPPIQLTHCIDMCKPGSFRQRDTVCEPCAIGTFQNKWEKTFCKPCPLGKTTLAAGAKNQRHCVSISQ</sequence>
<dbReference type="PROSITE" id="PS01186">
    <property type="entry name" value="EGF_2"/>
    <property type="match status" value="15"/>
</dbReference>
<dbReference type="FunFam" id="2.10.25.10:FF:000038">
    <property type="entry name" value="Fibrillin 2"/>
    <property type="match status" value="1"/>
</dbReference>
<dbReference type="PROSITE" id="PS01187">
    <property type="entry name" value="EGF_CA"/>
    <property type="match status" value="8"/>
</dbReference>
<keyword evidence="19" id="KW-1185">Reference proteome</keyword>
<protein>
    <submittedName>
        <fullName evidence="20">Fibrillin-1 isoform X1</fullName>
    </submittedName>
</protein>
<feature type="domain" description="EGF-like" evidence="16">
    <location>
        <begin position="1311"/>
        <end position="1350"/>
    </location>
</feature>
<dbReference type="Gene3D" id="2.10.50.10">
    <property type="entry name" value="Tumor Necrosis Factor Receptor, subunit A, domain 2"/>
    <property type="match status" value="2"/>
</dbReference>
<dbReference type="SUPFAM" id="SSF57535">
    <property type="entry name" value="Complement control module/SCR domain"/>
    <property type="match status" value="6"/>
</dbReference>
<keyword evidence="8" id="KW-0677">Repeat</keyword>
<dbReference type="Pfam" id="PF00084">
    <property type="entry name" value="Sushi"/>
    <property type="match status" value="8"/>
</dbReference>
<evidence type="ECO:0000259" key="16">
    <source>
        <dbReference type="PROSITE" id="PS50026"/>
    </source>
</evidence>
<dbReference type="SMART" id="SM00179">
    <property type="entry name" value="EGF_CA"/>
    <property type="match status" value="29"/>
</dbReference>
<keyword evidence="12" id="KW-0675">Receptor</keyword>
<feature type="domain" description="Sushi" evidence="18">
    <location>
        <begin position="1880"/>
        <end position="1942"/>
    </location>
</feature>
<dbReference type="Gene3D" id="2.10.70.10">
    <property type="entry name" value="Complement Module, domain 1"/>
    <property type="match status" value="8"/>
</dbReference>
<accession>A0A6P7T0V3</accession>
<evidence type="ECO:0000256" key="12">
    <source>
        <dbReference type="ARBA" id="ARBA00023170"/>
    </source>
</evidence>
<dbReference type="CDD" id="cd00054">
    <property type="entry name" value="EGF_CA"/>
    <property type="match status" value="4"/>
</dbReference>
<feature type="domain" description="Sushi" evidence="18">
    <location>
        <begin position="1706"/>
        <end position="1772"/>
    </location>
</feature>
<dbReference type="InterPro" id="IPR009030">
    <property type="entry name" value="Growth_fac_rcpt_cys_sf"/>
</dbReference>
<feature type="domain" description="EGF-like" evidence="16">
    <location>
        <begin position="1455"/>
        <end position="1490"/>
    </location>
</feature>
<organism evidence="19 20">
    <name type="scientific">Octopus sinensis</name>
    <name type="common">East Asian common octopus</name>
    <dbReference type="NCBI Taxonomy" id="2607531"/>
    <lineage>
        <taxon>Eukaryota</taxon>
        <taxon>Metazoa</taxon>
        <taxon>Spiralia</taxon>
        <taxon>Lophotrochozoa</taxon>
        <taxon>Mollusca</taxon>
        <taxon>Cephalopoda</taxon>
        <taxon>Coleoidea</taxon>
        <taxon>Octopodiformes</taxon>
        <taxon>Octopoda</taxon>
        <taxon>Incirrata</taxon>
        <taxon>Octopodidae</taxon>
        <taxon>Octopus</taxon>
    </lineage>
</organism>
<dbReference type="GO" id="GO:0005576">
    <property type="term" value="C:extracellular region"/>
    <property type="evidence" value="ECO:0007669"/>
    <property type="project" value="UniProtKB-SubCell"/>
</dbReference>
<dbReference type="CDD" id="cd00033">
    <property type="entry name" value="CCP"/>
    <property type="match status" value="7"/>
</dbReference>
<evidence type="ECO:0000256" key="14">
    <source>
        <dbReference type="PROSITE-ProRule" id="PRU00076"/>
    </source>
</evidence>
<comment type="caution">
    <text evidence="14">Lacks conserved residue(s) required for the propagation of feature annotation.</text>
</comment>
<dbReference type="FunFam" id="2.10.25.10:FF:000009">
    <property type="entry name" value="Low-density lipoprotein receptor isoform 1"/>
    <property type="match status" value="1"/>
</dbReference>
<dbReference type="PANTHER" id="PTHR47333">
    <property type="entry name" value="VON WILLEBRAND FACTOR C AND EGF DOMAIN-CONTAINING PROTEIN"/>
    <property type="match status" value="1"/>
</dbReference>
<dbReference type="FunFam" id="2.10.25.10:FF:000014">
    <property type="entry name" value="Latent-transforming growth factor beta-binding protein 3"/>
    <property type="match status" value="1"/>
</dbReference>
<dbReference type="RefSeq" id="XP_029644338.2">
    <property type="nucleotide sequence ID" value="XM_029788478.2"/>
</dbReference>
<feature type="disulfide bond" evidence="15">
    <location>
        <begin position="1053"/>
        <end position="1080"/>
    </location>
</feature>
<feature type="disulfide bond" evidence="15">
    <location>
        <begin position="1635"/>
        <end position="1662"/>
    </location>
</feature>
<feature type="domain" description="Sushi" evidence="18">
    <location>
        <begin position="1601"/>
        <end position="1664"/>
    </location>
</feature>
<keyword evidence="3" id="KW-0964">Secreted</keyword>
<evidence type="ECO:0000259" key="17">
    <source>
        <dbReference type="PROSITE" id="PS50825"/>
    </source>
</evidence>
<evidence type="ECO:0000256" key="2">
    <source>
        <dbReference type="ARBA" id="ARBA00004613"/>
    </source>
</evidence>
<feature type="disulfide bond" evidence="15">
    <location>
        <begin position="1531"/>
        <end position="1558"/>
    </location>
</feature>
<keyword evidence="5" id="KW-0254">Endocytosis</keyword>
<feature type="domain" description="Sushi" evidence="18">
    <location>
        <begin position="1351"/>
        <end position="1414"/>
    </location>
</feature>
<dbReference type="KEGG" id="osn:115218584"/>
<dbReference type="Gene3D" id="2.10.25.10">
    <property type="entry name" value="Laminin"/>
    <property type="match status" value="28"/>
</dbReference>
<dbReference type="Pfam" id="PF02494">
    <property type="entry name" value="HYR"/>
    <property type="match status" value="1"/>
</dbReference>
<feature type="disulfide bond" evidence="14">
    <location>
        <begin position="1564"/>
        <end position="1574"/>
    </location>
</feature>
<dbReference type="GO" id="GO:0005509">
    <property type="term" value="F:calcium ion binding"/>
    <property type="evidence" value="ECO:0007669"/>
    <property type="project" value="InterPro"/>
</dbReference>
<dbReference type="InterPro" id="IPR049883">
    <property type="entry name" value="NOTCH1_EGF-like"/>
</dbReference>
<evidence type="ECO:0000256" key="11">
    <source>
        <dbReference type="ARBA" id="ARBA00023157"/>
    </source>
</evidence>
<evidence type="ECO:0000256" key="10">
    <source>
        <dbReference type="ARBA" id="ARBA00023136"/>
    </source>
</evidence>
<feature type="domain" description="EGF-like" evidence="16">
    <location>
        <begin position="500"/>
        <end position="537"/>
    </location>
</feature>
<dbReference type="FunFam" id="2.10.25.10:FF:000240">
    <property type="entry name" value="Vitamin K-dependent protein S"/>
    <property type="match status" value="6"/>
</dbReference>
<dbReference type="PROSITE" id="PS00010">
    <property type="entry name" value="ASX_HYDROXYL"/>
    <property type="match status" value="18"/>
</dbReference>
<feature type="domain" description="EGF-like" evidence="16">
    <location>
        <begin position="1664"/>
        <end position="1704"/>
    </location>
</feature>
<evidence type="ECO:0000256" key="15">
    <source>
        <dbReference type="PROSITE-ProRule" id="PRU00302"/>
    </source>
</evidence>
<feature type="domain" description="Sushi" evidence="18">
    <location>
        <begin position="1830"/>
        <end position="1879"/>
    </location>
</feature>
<feature type="domain" description="EGF-like" evidence="16">
    <location>
        <begin position="1229"/>
        <end position="1269"/>
    </location>
</feature>
<dbReference type="InterPro" id="IPR000436">
    <property type="entry name" value="Sushi_SCR_CCP_dom"/>
</dbReference>
<dbReference type="FunFam" id="2.10.25.10:FF:000005">
    <property type="entry name" value="Fibrillin 2"/>
    <property type="match status" value="3"/>
</dbReference>
<evidence type="ECO:0000313" key="19">
    <source>
        <dbReference type="Proteomes" id="UP000515154"/>
    </source>
</evidence>
<keyword evidence="13" id="KW-0325">Glycoprotein</keyword>
<feature type="disulfide bond" evidence="15">
    <location>
        <begin position="1385"/>
        <end position="1412"/>
    </location>
</feature>
<dbReference type="FunFam" id="2.10.25.10:FF:000119">
    <property type="entry name" value="vitamin K-dependent protein S"/>
    <property type="match status" value="1"/>
</dbReference>
<dbReference type="SUPFAM" id="SSF57184">
    <property type="entry name" value="Growth factor receptor domain"/>
    <property type="match status" value="8"/>
</dbReference>
<feature type="domain" description="EGF-like" evidence="16">
    <location>
        <begin position="799"/>
        <end position="839"/>
    </location>
</feature>
<dbReference type="PROSITE" id="PS50026">
    <property type="entry name" value="EGF_3"/>
    <property type="match status" value="11"/>
</dbReference>
<evidence type="ECO:0000256" key="3">
    <source>
        <dbReference type="ARBA" id="ARBA00022525"/>
    </source>
</evidence>
<evidence type="ECO:0000313" key="20">
    <source>
        <dbReference type="RefSeq" id="XP_029644338.2"/>
    </source>
</evidence>
<feature type="disulfide bond" evidence="15">
    <location>
        <begin position="1200"/>
        <end position="1227"/>
    </location>
</feature>
<dbReference type="InterPro" id="IPR001881">
    <property type="entry name" value="EGF-like_Ca-bd_dom"/>
</dbReference>
<dbReference type="InterPro" id="IPR000152">
    <property type="entry name" value="EGF-type_Asp/Asn_hydroxyl_site"/>
</dbReference>
<dbReference type="InterPro" id="IPR000742">
    <property type="entry name" value="EGF"/>
</dbReference>
<evidence type="ECO:0000256" key="9">
    <source>
        <dbReference type="ARBA" id="ARBA00022989"/>
    </source>
</evidence>
<feature type="domain" description="HYR" evidence="17">
    <location>
        <begin position="2023"/>
        <end position="2104"/>
    </location>
</feature>
<feature type="domain" description="EGF-like" evidence="16">
    <location>
        <begin position="458"/>
        <end position="499"/>
    </location>
</feature>
<evidence type="ECO:0000259" key="18">
    <source>
        <dbReference type="PROSITE" id="PS50923"/>
    </source>
</evidence>
<dbReference type="InterPro" id="IPR003410">
    <property type="entry name" value="HYR_dom"/>
</dbReference>
<proteinExistence type="predicted"/>
<evidence type="ECO:0000256" key="4">
    <source>
        <dbReference type="ARBA" id="ARBA00022536"/>
    </source>
</evidence>
<dbReference type="Pfam" id="PF14670">
    <property type="entry name" value="FXa_inhibition"/>
    <property type="match status" value="5"/>
</dbReference>
<feature type="domain" description="Sushi" evidence="18">
    <location>
        <begin position="1019"/>
        <end position="1082"/>
    </location>
</feature>
<name>A0A6P7T0V3_9MOLL</name>
<feature type="disulfide bond" evidence="14">
    <location>
        <begin position="1315"/>
        <end position="1325"/>
    </location>
</feature>
<dbReference type="Proteomes" id="UP000515154">
    <property type="component" value="Linkage group LG13"/>
</dbReference>
<feature type="domain" description="EGF-like" evidence="16">
    <location>
        <begin position="1560"/>
        <end position="1599"/>
    </location>
</feature>
<keyword evidence="9" id="KW-1133">Transmembrane helix</keyword>
<evidence type="ECO:0000256" key="5">
    <source>
        <dbReference type="ARBA" id="ARBA00022583"/>
    </source>
</evidence>
<dbReference type="InterPro" id="IPR018097">
    <property type="entry name" value="EGF_Ca-bd_CS"/>
</dbReference>
<evidence type="ECO:0000256" key="8">
    <source>
        <dbReference type="ARBA" id="ARBA00022737"/>
    </source>
</evidence>
<keyword evidence="15" id="KW-0768">Sushi</keyword>
<dbReference type="PANTHER" id="PTHR47333:SF4">
    <property type="entry name" value="EGF-LIKE DOMAIN-CONTAINING PROTEIN"/>
    <property type="match status" value="1"/>
</dbReference>
<keyword evidence="11 14" id="KW-1015">Disulfide bond</keyword>
<keyword evidence="10" id="KW-0472">Membrane</keyword>
<dbReference type="SMART" id="SM01411">
    <property type="entry name" value="Ephrin_rec_like"/>
    <property type="match status" value="7"/>
</dbReference>
<reference evidence="20" key="1">
    <citation type="submission" date="2025-08" db="UniProtKB">
        <authorList>
            <consortium name="RefSeq"/>
        </authorList>
    </citation>
    <scope>IDENTIFICATION</scope>
</reference>
<dbReference type="GO" id="GO:0016020">
    <property type="term" value="C:membrane"/>
    <property type="evidence" value="ECO:0007669"/>
    <property type="project" value="UniProtKB-SubCell"/>
</dbReference>